<dbReference type="AlphaFoldDB" id="A0A2V3IF29"/>
<dbReference type="STRING" id="448386.A0A2V3IF29"/>
<dbReference type="Pfam" id="PF01209">
    <property type="entry name" value="Ubie_methyltran"/>
    <property type="match status" value="1"/>
</dbReference>
<reference evidence="1 2" key="1">
    <citation type="journal article" date="2018" name="Mol. Biol. Evol.">
        <title>Analysis of the draft genome of the red seaweed Gracilariopsis chorda provides insights into genome size evolution in Rhodophyta.</title>
        <authorList>
            <person name="Lee J."/>
            <person name="Yang E.C."/>
            <person name="Graf L."/>
            <person name="Yang J.H."/>
            <person name="Qiu H."/>
            <person name="Zel Zion U."/>
            <person name="Chan C.X."/>
            <person name="Stephens T.G."/>
            <person name="Weber A.P.M."/>
            <person name="Boo G.H."/>
            <person name="Boo S.M."/>
            <person name="Kim K.M."/>
            <person name="Shin Y."/>
            <person name="Jung M."/>
            <person name="Lee S.J."/>
            <person name="Yim H.S."/>
            <person name="Lee J.H."/>
            <person name="Bhattacharya D."/>
            <person name="Yoon H.S."/>
        </authorList>
    </citation>
    <scope>NUCLEOTIDE SEQUENCE [LARGE SCALE GENOMIC DNA]</scope>
    <source>
        <strain evidence="1 2">SKKU-2015</strain>
        <tissue evidence="1">Whole body</tissue>
    </source>
</reference>
<dbReference type="OrthoDB" id="6329284at2759"/>
<evidence type="ECO:0000313" key="2">
    <source>
        <dbReference type="Proteomes" id="UP000247409"/>
    </source>
</evidence>
<evidence type="ECO:0000313" key="1">
    <source>
        <dbReference type="EMBL" id="PXF39800.1"/>
    </source>
</evidence>
<organism evidence="1 2">
    <name type="scientific">Gracilariopsis chorda</name>
    <dbReference type="NCBI Taxonomy" id="448386"/>
    <lineage>
        <taxon>Eukaryota</taxon>
        <taxon>Rhodophyta</taxon>
        <taxon>Florideophyceae</taxon>
        <taxon>Rhodymeniophycidae</taxon>
        <taxon>Gracilariales</taxon>
        <taxon>Gracilariaceae</taxon>
        <taxon>Gracilariopsis</taxon>
    </lineage>
</organism>
<dbReference type="EMBL" id="NBIV01000434">
    <property type="protein sequence ID" value="PXF39800.1"/>
    <property type="molecule type" value="Genomic_DNA"/>
</dbReference>
<sequence length="74" mass="8599">MRSWRPRTACPSCTAPRARFLMREFAAVHHPMLRSLYDAYSFNVIPRIGQLVAQHQFADMIKHCGFRHVTVTVL</sequence>
<gene>
    <name evidence="1" type="ORF">BWQ96_10497</name>
</gene>
<protein>
    <submittedName>
        <fullName evidence="1">2-methoxy-6-polyprenyl-1,4-benzoquinol methylase, mitochondrial</fullName>
    </submittedName>
</protein>
<dbReference type="Gene3D" id="3.40.50.150">
    <property type="entry name" value="Vaccinia Virus protein VP39"/>
    <property type="match status" value="1"/>
</dbReference>
<dbReference type="GO" id="GO:0032259">
    <property type="term" value="P:methylation"/>
    <property type="evidence" value="ECO:0007669"/>
    <property type="project" value="UniProtKB-KW"/>
</dbReference>
<keyword evidence="2" id="KW-1185">Reference proteome</keyword>
<keyword evidence="1" id="KW-0489">Methyltransferase</keyword>
<comment type="caution">
    <text evidence="1">The sequence shown here is derived from an EMBL/GenBank/DDBJ whole genome shotgun (WGS) entry which is preliminary data.</text>
</comment>
<dbReference type="InterPro" id="IPR029063">
    <property type="entry name" value="SAM-dependent_MTases_sf"/>
</dbReference>
<dbReference type="Proteomes" id="UP000247409">
    <property type="component" value="Unassembled WGS sequence"/>
</dbReference>
<dbReference type="GO" id="GO:0008168">
    <property type="term" value="F:methyltransferase activity"/>
    <property type="evidence" value="ECO:0007669"/>
    <property type="project" value="UniProtKB-KW"/>
</dbReference>
<name>A0A2V3IF29_9FLOR</name>
<keyword evidence="1" id="KW-0808">Transferase</keyword>
<proteinExistence type="predicted"/>
<accession>A0A2V3IF29</accession>